<dbReference type="PANTHER" id="PTHR43877">
    <property type="entry name" value="AMINOALKYLPHOSPHONATE N-ACETYLTRANSFERASE-RELATED-RELATED"/>
    <property type="match status" value="1"/>
</dbReference>
<dbReference type="CDD" id="cd04301">
    <property type="entry name" value="NAT_SF"/>
    <property type="match status" value="1"/>
</dbReference>
<dbReference type="PANTHER" id="PTHR43877:SF1">
    <property type="entry name" value="ACETYLTRANSFERASE"/>
    <property type="match status" value="1"/>
</dbReference>
<sequence length="174" mass="18180">MSGPVPGGGAVDGVVYDPLVAGDAMRCAELERVLFRGDGPWSAASFLSEIGSGHTTCLAARSEGTLVGYAVLAALGRAGDREFEVHTIGVDPAFRGRGIGRTMLRRLLAVADAEAAPVVLDVRTDNVPARALYEAHGFEVVGLRPRYYRPSMADAHLMVRPAHHGPDAGGGDSS</sequence>
<dbReference type="GO" id="GO:0005840">
    <property type="term" value="C:ribosome"/>
    <property type="evidence" value="ECO:0007669"/>
    <property type="project" value="UniProtKB-KW"/>
</dbReference>
<protein>
    <submittedName>
        <fullName evidence="4">Ribosomal protein S18-alanine N-acetyltransferase</fullName>
    </submittedName>
</protein>
<name>A0ABN2IGP8_9ACTN</name>
<dbReference type="NCBIfam" id="TIGR01575">
    <property type="entry name" value="rimI"/>
    <property type="match status" value="1"/>
</dbReference>
<dbReference type="InterPro" id="IPR006464">
    <property type="entry name" value="AcTrfase_RimI/Ard1"/>
</dbReference>
<dbReference type="Gene3D" id="3.40.630.30">
    <property type="match status" value="1"/>
</dbReference>
<dbReference type="PROSITE" id="PS51186">
    <property type="entry name" value="GNAT"/>
    <property type="match status" value="1"/>
</dbReference>
<dbReference type="Proteomes" id="UP001500383">
    <property type="component" value="Unassembled WGS sequence"/>
</dbReference>
<reference evidence="4 5" key="1">
    <citation type="journal article" date="2019" name="Int. J. Syst. Evol. Microbiol.">
        <title>The Global Catalogue of Microorganisms (GCM) 10K type strain sequencing project: providing services to taxonomists for standard genome sequencing and annotation.</title>
        <authorList>
            <consortium name="The Broad Institute Genomics Platform"/>
            <consortium name="The Broad Institute Genome Sequencing Center for Infectious Disease"/>
            <person name="Wu L."/>
            <person name="Ma J."/>
        </authorList>
    </citation>
    <scope>NUCLEOTIDE SEQUENCE [LARGE SCALE GENOMIC DNA]</scope>
    <source>
        <strain evidence="4 5">JCM 16002</strain>
    </source>
</reference>
<gene>
    <name evidence="4" type="primary">rimI</name>
    <name evidence="4" type="ORF">GCM10009831_13010</name>
</gene>
<keyword evidence="5" id="KW-1185">Reference proteome</keyword>
<dbReference type="SUPFAM" id="SSF55729">
    <property type="entry name" value="Acyl-CoA N-acyltransferases (Nat)"/>
    <property type="match status" value="1"/>
</dbReference>
<dbReference type="InterPro" id="IPR000182">
    <property type="entry name" value="GNAT_dom"/>
</dbReference>
<keyword evidence="4" id="KW-0689">Ribosomal protein</keyword>
<evidence type="ECO:0000256" key="1">
    <source>
        <dbReference type="ARBA" id="ARBA00022679"/>
    </source>
</evidence>
<comment type="caution">
    <text evidence="4">The sequence shown here is derived from an EMBL/GenBank/DDBJ whole genome shotgun (WGS) entry which is preliminary data.</text>
</comment>
<accession>A0ABN2IGP8</accession>
<dbReference type="InterPro" id="IPR016181">
    <property type="entry name" value="Acyl_CoA_acyltransferase"/>
</dbReference>
<dbReference type="Pfam" id="PF00583">
    <property type="entry name" value="Acetyltransf_1"/>
    <property type="match status" value="1"/>
</dbReference>
<organism evidence="4 5">
    <name type="scientific">Dietzia cercidiphylli</name>
    <dbReference type="NCBI Taxonomy" id="498199"/>
    <lineage>
        <taxon>Bacteria</taxon>
        <taxon>Bacillati</taxon>
        <taxon>Actinomycetota</taxon>
        <taxon>Actinomycetes</taxon>
        <taxon>Mycobacteriales</taxon>
        <taxon>Dietziaceae</taxon>
        <taxon>Dietzia</taxon>
    </lineage>
</organism>
<evidence type="ECO:0000259" key="3">
    <source>
        <dbReference type="PROSITE" id="PS51186"/>
    </source>
</evidence>
<evidence type="ECO:0000256" key="2">
    <source>
        <dbReference type="ARBA" id="ARBA00023315"/>
    </source>
</evidence>
<proteinExistence type="predicted"/>
<feature type="domain" description="N-acetyltransferase" evidence="3">
    <location>
        <begin position="14"/>
        <end position="163"/>
    </location>
</feature>
<dbReference type="InterPro" id="IPR050832">
    <property type="entry name" value="Bact_Acetyltransf"/>
</dbReference>
<dbReference type="EMBL" id="BAAAQG010000007">
    <property type="protein sequence ID" value="GAA1704777.1"/>
    <property type="molecule type" value="Genomic_DNA"/>
</dbReference>
<keyword evidence="1" id="KW-0808">Transferase</keyword>
<keyword evidence="2" id="KW-0012">Acyltransferase</keyword>
<keyword evidence="4" id="KW-0687">Ribonucleoprotein</keyword>
<evidence type="ECO:0000313" key="4">
    <source>
        <dbReference type="EMBL" id="GAA1704777.1"/>
    </source>
</evidence>
<evidence type="ECO:0000313" key="5">
    <source>
        <dbReference type="Proteomes" id="UP001500383"/>
    </source>
</evidence>